<dbReference type="AlphaFoldDB" id="A0A8D7AHX3"/>
<protein>
    <submittedName>
        <fullName evidence="2">(wild Malaysian banana) hypothetical protein</fullName>
    </submittedName>
</protein>
<evidence type="ECO:0000256" key="1">
    <source>
        <dbReference type="SAM" id="MobiDB-lite"/>
    </source>
</evidence>
<feature type="non-terminal residue" evidence="2">
    <location>
        <position position="1"/>
    </location>
</feature>
<feature type="region of interest" description="Disordered" evidence="1">
    <location>
        <begin position="1"/>
        <end position="24"/>
    </location>
</feature>
<proteinExistence type="predicted"/>
<accession>A0A8D7AHX3</accession>
<reference evidence="2" key="1">
    <citation type="submission" date="2021-03" db="EMBL/GenBank/DDBJ databases">
        <authorList>
            <consortium name="Genoscope - CEA"/>
            <person name="William W."/>
        </authorList>
    </citation>
    <scope>NUCLEOTIDE SEQUENCE</scope>
    <source>
        <strain evidence="2">Doubled-haploid Pahang</strain>
    </source>
</reference>
<feature type="region of interest" description="Disordered" evidence="1">
    <location>
        <begin position="248"/>
        <end position="279"/>
    </location>
</feature>
<gene>
    <name evidence="2" type="ORF">GSMUA_197920.1</name>
</gene>
<evidence type="ECO:0000313" key="2">
    <source>
        <dbReference type="EMBL" id="CAG1850774.1"/>
    </source>
</evidence>
<feature type="non-terminal residue" evidence="2">
    <location>
        <position position="279"/>
    </location>
</feature>
<name>A0A8D7AHX3_MUSAM</name>
<dbReference type="EMBL" id="HG996468">
    <property type="protein sequence ID" value="CAG1850774.1"/>
    <property type="molecule type" value="Genomic_DNA"/>
</dbReference>
<sequence length="279" mass="30419">STEGVGGNGGRVVGRRDLEVPQPPRAAHPVLLAEELHGERLLHPTVHVVEEHVRLPLPAPPPCHNSRRVDRRHPPRCLREVPLGRVDHQHVPFPLVHLPRQPHQRQRAPAVVLQALHPVHPAGPALRVLAVTPQKLLRLRQLGAILDVVRPQLGRVLLYRRVPLRILLEEDGGASGVQGRPHLGVPSQAEDQEVAGGAPSEHVEGQPDLVSGLLRHHRGGGVVEEGLGEFGRGVGRAGEARIERAVEAAVEEAGDEERAGDEGSPRGRGEQWLLRQRPH</sequence>
<organism evidence="2">
    <name type="scientific">Musa acuminata subsp. malaccensis</name>
    <name type="common">Wild banana</name>
    <name type="synonym">Musa malaccensis</name>
    <dbReference type="NCBI Taxonomy" id="214687"/>
    <lineage>
        <taxon>Eukaryota</taxon>
        <taxon>Viridiplantae</taxon>
        <taxon>Streptophyta</taxon>
        <taxon>Embryophyta</taxon>
        <taxon>Tracheophyta</taxon>
        <taxon>Spermatophyta</taxon>
        <taxon>Magnoliopsida</taxon>
        <taxon>Liliopsida</taxon>
        <taxon>Zingiberales</taxon>
        <taxon>Musaceae</taxon>
        <taxon>Musa</taxon>
    </lineage>
</organism>
<feature type="compositionally biased region" description="Gly residues" evidence="1">
    <location>
        <begin position="1"/>
        <end position="12"/>
    </location>
</feature>
<feature type="compositionally biased region" description="Basic and acidic residues" evidence="1">
    <location>
        <begin position="256"/>
        <end position="269"/>
    </location>
</feature>
<feature type="region of interest" description="Disordered" evidence="1">
    <location>
        <begin position="173"/>
        <end position="206"/>
    </location>
</feature>